<evidence type="ECO:0000313" key="21">
    <source>
        <dbReference type="EMBL" id="RDW80369.1"/>
    </source>
</evidence>
<dbReference type="Proteomes" id="UP000256328">
    <property type="component" value="Unassembled WGS sequence"/>
</dbReference>
<evidence type="ECO:0000256" key="8">
    <source>
        <dbReference type="ARBA" id="ARBA00022827"/>
    </source>
</evidence>
<dbReference type="PANTHER" id="PTHR19384:SF108">
    <property type="entry name" value="NADPH--CYTOCHROME P450 REDUCTASE"/>
    <property type="match status" value="1"/>
</dbReference>
<gene>
    <name evidence="21" type="ORF">BP5796_05067</name>
</gene>
<evidence type="ECO:0000256" key="2">
    <source>
        <dbReference type="ARBA" id="ARBA00001974"/>
    </source>
</evidence>
<dbReference type="GO" id="GO:0050660">
    <property type="term" value="F:flavin adenine dinucleotide binding"/>
    <property type="evidence" value="ECO:0007669"/>
    <property type="project" value="TreeGrafter"/>
</dbReference>
<evidence type="ECO:0000256" key="5">
    <source>
        <dbReference type="ARBA" id="ARBA00022643"/>
    </source>
</evidence>
<dbReference type="GO" id="GO:0016126">
    <property type="term" value="P:sterol biosynthetic process"/>
    <property type="evidence" value="ECO:0007669"/>
    <property type="project" value="UniProtKB-KW"/>
</dbReference>
<evidence type="ECO:0000256" key="9">
    <source>
        <dbReference type="ARBA" id="ARBA00022857"/>
    </source>
</evidence>
<keyword evidence="5" id="KW-0288">FMN</keyword>
<keyword evidence="15 18" id="KW-0472">Membrane</keyword>
<keyword evidence="9 18" id="KW-0521">NADP</keyword>
<dbReference type="PROSITE" id="PS50902">
    <property type="entry name" value="FLAVODOXIN_LIKE"/>
    <property type="match status" value="1"/>
</dbReference>
<evidence type="ECO:0000313" key="22">
    <source>
        <dbReference type="Proteomes" id="UP000256328"/>
    </source>
</evidence>
<evidence type="ECO:0000256" key="10">
    <source>
        <dbReference type="ARBA" id="ARBA00022955"/>
    </source>
</evidence>
<evidence type="ECO:0000256" key="1">
    <source>
        <dbReference type="ARBA" id="ARBA00001917"/>
    </source>
</evidence>
<feature type="domain" description="FAD-binding FR-type" evidence="20">
    <location>
        <begin position="278"/>
        <end position="522"/>
    </location>
</feature>
<dbReference type="InterPro" id="IPR008254">
    <property type="entry name" value="Flavodoxin/NO_synth"/>
</dbReference>
<comment type="function">
    <text evidence="18">This enzyme is required for electron transfer from NADP to cytochrome P450.</text>
</comment>
<dbReference type="PRINTS" id="PR00369">
    <property type="entry name" value="FLAVODOXIN"/>
</dbReference>
<comment type="subcellular location">
    <subcellularLocation>
        <location evidence="18">Endoplasmic reticulum membrane</location>
    </subcellularLocation>
</comment>
<dbReference type="GO" id="GO:0005789">
    <property type="term" value="C:endoplasmic reticulum membrane"/>
    <property type="evidence" value="ECO:0007669"/>
    <property type="project" value="UniProtKB-SubCell"/>
</dbReference>
<comment type="cofactor">
    <cofactor evidence="1">
        <name>FMN</name>
        <dbReference type="ChEBI" id="CHEBI:58210"/>
    </cofactor>
</comment>
<keyword evidence="12 18" id="KW-0560">Oxidoreductase</keyword>
<keyword evidence="16" id="KW-1207">Sterol metabolism</keyword>
<keyword evidence="7 18" id="KW-0256">Endoplasmic reticulum</keyword>
<evidence type="ECO:0000256" key="18">
    <source>
        <dbReference type="PIRNR" id="PIRNR000208"/>
    </source>
</evidence>
<keyword evidence="8" id="KW-0274">FAD</keyword>
<dbReference type="SUPFAM" id="SSF52218">
    <property type="entry name" value="Flavoproteins"/>
    <property type="match status" value="1"/>
</dbReference>
<keyword evidence="22" id="KW-1185">Reference proteome</keyword>
<evidence type="ECO:0000256" key="6">
    <source>
        <dbReference type="ARBA" id="ARBA00022692"/>
    </source>
</evidence>
<dbReference type="InterPro" id="IPR017927">
    <property type="entry name" value="FAD-bd_FR_type"/>
</dbReference>
<dbReference type="Pfam" id="PF00667">
    <property type="entry name" value="FAD_binding_1"/>
    <property type="match status" value="1"/>
</dbReference>
<evidence type="ECO:0000259" key="20">
    <source>
        <dbReference type="PROSITE" id="PS51384"/>
    </source>
</evidence>
<evidence type="ECO:0000256" key="4">
    <source>
        <dbReference type="ARBA" id="ARBA00022630"/>
    </source>
</evidence>
<evidence type="ECO:0000256" key="12">
    <source>
        <dbReference type="ARBA" id="ARBA00023002"/>
    </source>
</evidence>
<protein>
    <recommendedName>
        <fullName evidence="18">NADPH--cytochrome P450 reductase</fullName>
        <ecNumber evidence="18">1.6.2.4</ecNumber>
    </recommendedName>
</protein>
<dbReference type="SUPFAM" id="SSF52343">
    <property type="entry name" value="Ferredoxin reductase-like, C-terminal NADP-linked domain"/>
    <property type="match status" value="1"/>
</dbReference>
<name>A0A3D8S266_9HELO</name>
<organism evidence="21 22">
    <name type="scientific">Coleophoma crateriformis</name>
    <dbReference type="NCBI Taxonomy" id="565419"/>
    <lineage>
        <taxon>Eukaryota</taxon>
        <taxon>Fungi</taxon>
        <taxon>Dikarya</taxon>
        <taxon>Ascomycota</taxon>
        <taxon>Pezizomycotina</taxon>
        <taxon>Leotiomycetes</taxon>
        <taxon>Helotiales</taxon>
        <taxon>Dermateaceae</taxon>
        <taxon>Coleophoma</taxon>
    </lineage>
</organism>
<dbReference type="InterPro" id="IPR039261">
    <property type="entry name" value="FNR_nucleotide-bd"/>
</dbReference>
<evidence type="ECO:0000256" key="3">
    <source>
        <dbReference type="ARBA" id="ARBA00022516"/>
    </source>
</evidence>
<dbReference type="InterPro" id="IPR003097">
    <property type="entry name" value="CysJ-like_FAD-binding"/>
</dbReference>
<dbReference type="Gene3D" id="3.40.50.80">
    <property type="entry name" value="Nucleotide-binding domain of ferredoxin-NADP reductase (FNR) module"/>
    <property type="match status" value="1"/>
</dbReference>
<keyword evidence="13" id="KW-0756">Sterol biosynthesis</keyword>
<dbReference type="GO" id="GO:0005829">
    <property type="term" value="C:cytosol"/>
    <property type="evidence" value="ECO:0007669"/>
    <property type="project" value="TreeGrafter"/>
</dbReference>
<dbReference type="Gene3D" id="2.40.30.10">
    <property type="entry name" value="Translation factors"/>
    <property type="match status" value="1"/>
</dbReference>
<evidence type="ECO:0000256" key="7">
    <source>
        <dbReference type="ARBA" id="ARBA00022824"/>
    </source>
</evidence>
<evidence type="ECO:0000256" key="17">
    <source>
        <dbReference type="ARBA" id="ARBA00023221"/>
    </source>
</evidence>
<keyword evidence="14" id="KW-0443">Lipid metabolism</keyword>
<evidence type="ECO:0000256" key="13">
    <source>
        <dbReference type="ARBA" id="ARBA00023011"/>
    </source>
</evidence>
<keyword evidence="6" id="KW-0812">Transmembrane</keyword>
<accession>A0A3D8S266</accession>
<evidence type="ECO:0000256" key="15">
    <source>
        <dbReference type="ARBA" id="ARBA00023136"/>
    </source>
</evidence>
<dbReference type="EC" id="1.6.2.4" evidence="18"/>
<dbReference type="InterPro" id="IPR001709">
    <property type="entry name" value="Flavoprot_Pyr_Nucl_cyt_Rdtase"/>
</dbReference>
<dbReference type="InterPro" id="IPR017938">
    <property type="entry name" value="Riboflavin_synthase-like_b-brl"/>
</dbReference>
<keyword evidence="17" id="KW-0753">Steroid metabolism</keyword>
<dbReference type="PIRSF" id="PIRSF000208">
    <property type="entry name" value="P450R"/>
    <property type="match status" value="1"/>
</dbReference>
<comment type="catalytic activity">
    <reaction evidence="18">
        <text>2 oxidized [cytochrome P450] + NADPH = 2 reduced [cytochrome P450] + NADP(+) + H(+)</text>
        <dbReference type="Rhea" id="RHEA:24040"/>
        <dbReference type="Rhea" id="RHEA-COMP:14627"/>
        <dbReference type="Rhea" id="RHEA-COMP:14628"/>
        <dbReference type="ChEBI" id="CHEBI:15378"/>
        <dbReference type="ChEBI" id="CHEBI:55376"/>
        <dbReference type="ChEBI" id="CHEBI:57783"/>
        <dbReference type="ChEBI" id="CHEBI:58349"/>
        <dbReference type="ChEBI" id="CHEBI:60344"/>
        <dbReference type="EC" id="1.6.2.4"/>
    </reaction>
</comment>
<dbReference type="PRINTS" id="PR00371">
    <property type="entry name" value="FPNCR"/>
</dbReference>
<comment type="cofactor">
    <cofactor evidence="2">
        <name>FAD</name>
        <dbReference type="ChEBI" id="CHEBI:57692"/>
    </cofactor>
</comment>
<dbReference type="Pfam" id="PF00258">
    <property type="entry name" value="Flavodoxin_1"/>
    <property type="match status" value="1"/>
</dbReference>
<dbReference type="OrthoDB" id="1856718at2759"/>
<dbReference type="PROSITE" id="PS51384">
    <property type="entry name" value="FAD_FR"/>
    <property type="match status" value="1"/>
</dbReference>
<dbReference type="InterPro" id="IPR001433">
    <property type="entry name" value="OxRdtase_FAD/NAD-bd"/>
</dbReference>
<sequence length="696" mass="77120">MLPVSGLLSGSPADVSPLFQRIDIDDLVVFPIFVLLLVIFSSRGTLWARPDPYEHLWYEKPQDTTEGVVRETRDIAAKLAETERSIAICWGSQSGTAEGFAHRLGREILQKFGIKSIICDLADYDGESFAGIPASKMAIFIVSTYGEGDPSDNATQFLNWLSTNREVHFANLRYAAFGLGSRNYRLFNHVVDVLTQALAGLQATALLPVGKADESRGTTEEDFIEWKEALFTMFSNDLGFQEGSDSYAQSLKVIEDPSLDLIDLHRGEPFRTGAGPHPLSHILPVLNSSWLLPTTDRNCLHMELDIREHPELKYRTGDHLTLWPSNSNIEVNRLLAVLGLDKSKDVPLLISSMDSLDHCNIPSPTTVAALFQYYLEISAPVSRETVVALAQFAPTPEAAALLLRLGNSKESWEAHCSKKWMTLGMLLEEMTDREASVVWSKLPLSFVLESLPMMKPRYYSISSSSIVNPRRISITVSTSAPNIARPSGLATSYLKALTSSSSSSAIQQEYSLQGPNNLLANSKVFAQISASKFRLPTSPSTPIIMIAAGSGIAPFRAFIAERYRLATLGKQVGKMELFFGCRTSDEFLYKNELDDMGNNGHGVLEIVPAYSRSETNSSNGRMYVQDRMQARLPGLLKLLLEENAAVYMCGSAAMARSAGTVIREAVRDRNAWNADRANEWVETVKRTRRWQEDVWG</sequence>
<dbReference type="InterPro" id="IPR023208">
    <property type="entry name" value="P450R"/>
</dbReference>
<dbReference type="InterPro" id="IPR023173">
    <property type="entry name" value="NADPH_Cyt_P450_Rdtase_alpha"/>
</dbReference>
<keyword evidence="11" id="KW-1133">Transmembrane helix</keyword>
<dbReference type="PANTHER" id="PTHR19384">
    <property type="entry name" value="NITRIC OXIDE SYNTHASE-RELATED"/>
    <property type="match status" value="1"/>
</dbReference>
<comment type="caution">
    <text evidence="21">The sequence shown here is derived from an EMBL/GenBank/DDBJ whole genome shotgun (WGS) entry which is preliminary data.</text>
</comment>
<dbReference type="EMBL" id="PDLN01000007">
    <property type="protein sequence ID" value="RDW80369.1"/>
    <property type="molecule type" value="Genomic_DNA"/>
</dbReference>
<dbReference type="Gene3D" id="3.40.50.360">
    <property type="match status" value="1"/>
</dbReference>
<dbReference type="GO" id="GO:0003958">
    <property type="term" value="F:NADPH-hemoprotein reductase activity"/>
    <property type="evidence" value="ECO:0007669"/>
    <property type="project" value="UniProtKB-EC"/>
</dbReference>
<dbReference type="Gene3D" id="1.20.990.10">
    <property type="entry name" value="NADPH-cytochrome p450 Reductase, Chain A, domain 3"/>
    <property type="match status" value="1"/>
</dbReference>
<dbReference type="SUPFAM" id="SSF63380">
    <property type="entry name" value="Riboflavin synthase domain-like"/>
    <property type="match status" value="1"/>
</dbReference>
<comment type="similarity">
    <text evidence="18">In the C-terminal section; belongs to the flavoprotein pyridine nucleotide cytochrome reductase family.</text>
</comment>
<keyword evidence="4" id="KW-0285">Flavoprotein</keyword>
<dbReference type="InterPro" id="IPR029039">
    <property type="entry name" value="Flavoprotein-like_sf"/>
</dbReference>
<reference evidence="21 22" key="1">
    <citation type="journal article" date="2018" name="IMA Fungus">
        <title>IMA Genome-F 9: Draft genome sequence of Annulohypoxylon stygium, Aspergillus mulundensis, Berkeleyomyces basicola (syn. Thielaviopsis basicola), Ceratocystis smalleyi, two Cercospora beticola strains, Coleophoma cylindrospora, Fusarium fracticaudum, Phialophora cf. hyalina, and Morchella septimelata.</title>
        <authorList>
            <person name="Wingfield B.D."/>
            <person name="Bills G.F."/>
            <person name="Dong Y."/>
            <person name="Huang W."/>
            <person name="Nel W.J."/>
            <person name="Swalarsk-Parry B.S."/>
            <person name="Vaghefi N."/>
            <person name="Wilken P.M."/>
            <person name="An Z."/>
            <person name="de Beer Z.W."/>
            <person name="De Vos L."/>
            <person name="Chen L."/>
            <person name="Duong T.A."/>
            <person name="Gao Y."/>
            <person name="Hammerbacher A."/>
            <person name="Kikkert J.R."/>
            <person name="Li Y."/>
            <person name="Li H."/>
            <person name="Li K."/>
            <person name="Li Q."/>
            <person name="Liu X."/>
            <person name="Ma X."/>
            <person name="Naidoo K."/>
            <person name="Pethybridge S.J."/>
            <person name="Sun J."/>
            <person name="Steenkamp E.T."/>
            <person name="van der Nest M.A."/>
            <person name="van Wyk S."/>
            <person name="Wingfield M.J."/>
            <person name="Xiong C."/>
            <person name="Yue Q."/>
            <person name="Zhang X."/>
        </authorList>
    </citation>
    <scope>NUCLEOTIDE SEQUENCE [LARGE SCALE GENOMIC DNA]</scope>
    <source>
        <strain evidence="21 22">BP5796</strain>
    </source>
</reference>
<evidence type="ECO:0000256" key="11">
    <source>
        <dbReference type="ARBA" id="ARBA00022989"/>
    </source>
</evidence>
<keyword evidence="10" id="KW-0752">Steroid biosynthesis</keyword>
<dbReference type="GO" id="GO:0010181">
    <property type="term" value="F:FMN binding"/>
    <property type="evidence" value="ECO:0007669"/>
    <property type="project" value="InterPro"/>
</dbReference>
<keyword evidence="3" id="KW-0444">Lipid biosynthesis</keyword>
<feature type="domain" description="Flavodoxin-like" evidence="19">
    <location>
        <begin position="86"/>
        <end position="231"/>
    </location>
</feature>
<evidence type="ECO:0000256" key="16">
    <source>
        <dbReference type="ARBA" id="ARBA00023166"/>
    </source>
</evidence>
<proteinExistence type="inferred from homology"/>
<dbReference type="Pfam" id="PF00175">
    <property type="entry name" value="NAD_binding_1"/>
    <property type="match status" value="1"/>
</dbReference>
<evidence type="ECO:0000256" key="14">
    <source>
        <dbReference type="ARBA" id="ARBA00023098"/>
    </source>
</evidence>
<dbReference type="AlphaFoldDB" id="A0A3D8S266"/>
<dbReference type="InterPro" id="IPR001094">
    <property type="entry name" value="Flavdoxin-like"/>
</dbReference>
<evidence type="ECO:0000259" key="19">
    <source>
        <dbReference type="PROSITE" id="PS50902"/>
    </source>
</evidence>